<name>A0A8B8F7T6_9HEMI</name>
<evidence type="ECO:0000313" key="1">
    <source>
        <dbReference type="Proteomes" id="UP000694846"/>
    </source>
</evidence>
<dbReference type="Proteomes" id="UP000694846">
    <property type="component" value="Unplaced"/>
</dbReference>
<dbReference type="AlphaFoldDB" id="A0A8B8F7T6"/>
<reference evidence="2" key="1">
    <citation type="submission" date="2025-08" db="UniProtKB">
        <authorList>
            <consortium name="RefSeq"/>
        </authorList>
    </citation>
    <scope>IDENTIFICATION</scope>
    <source>
        <tissue evidence="2">Whole body</tissue>
    </source>
</reference>
<dbReference type="RefSeq" id="XP_025406818.1">
    <property type="nucleotide sequence ID" value="XM_025551033.1"/>
</dbReference>
<evidence type="ECO:0000313" key="2">
    <source>
        <dbReference type="RefSeq" id="XP_025406818.1"/>
    </source>
</evidence>
<dbReference type="GeneID" id="112680818"/>
<keyword evidence="1" id="KW-1185">Reference proteome</keyword>
<accession>A0A8B8F7T6</accession>
<gene>
    <name evidence="2" type="primary">LOC112680818</name>
</gene>
<organism evidence="1 2">
    <name type="scientific">Sipha flava</name>
    <name type="common">yellow sugarcane aphid</name>
    <dbReference type="NCBI Taxonomy" id="143950"/>
    <lineage>
        <taxon>Eukaryota</taxon>
        <taxon>Metazoa</taxon>
        <taxon>Ecdysozoa</taxon>
        <taxon>Arthropoda</taxon>
        <taxon>Hexapoda</taxon>
        <taxon>Insecta</taxon>
        <taxon>Pterygota</taxon>
        <taxon>Neoptera</taxon>
        <taxon>Paraneoptera</taxon>
        <taxon>Hemiptera</taxon>
        <taxon>Sternorrhyncha</taxon>
        <taxon>Aphidomorpha</taxon>
        <taxon>Aphidoidea</taxon>
        <taxon>Aphididae</taxon>
        <taxon>Sipha</taxon>
    </lineage>
</organism>
<protein>
    <submittedName>
        <fullName evidence="2">Uncharacterized protein LOC112680818</fullName>
    </submittedName>
</protein>
<sequence length="116" mass="13461">MILDTPDGNKNLLLFTDDVNKLTKIIYRGENYLVIESKIEDGCRVLLNRADLIAPQYIEWAIFEACVGKNTFVRPTILQQFNQISDYLKSDFKRGKNIEEMEKNNTKSQRCIVIKS</sequence>
<dbReference type="OrthoDB" id="6644314at2759"/>
<proteinExistence type="predicted"/>